<feature type="compositionally biased region" description="Low complexity" evidence="1">
    <location>
        <begin position="184"/>
        <end position="193"/>
    </location>
</feature>
<feature type="region of interest" description="Disordered" evidence="1">
    <location>
        <begin position="1"/>
        <end position="197"/>
    </location>
</feature>
<sequence>MELALQSWPGTTAPGAATETKHAVTAQSGGQPKSLLINQGEKEGPTAPAARGNSKSPHMTRGKCVHHRDLQTPPPDRRVAHPRPRPPSKLSSRIGGRSKRETADTQLTCGSQGGPAPGKRGRCSNPAVGPQTASPAASKRGQFLYAYGRESGRAKGGQGSKRPGQGRGLRLDRGGGSTRRKHQPITAAANPARATPPGPVGFDFAPSSKPWLPKARPLVTDPAPQREKVVLCAARDFVSGMTRRHVDSGRVLLQVEPVTRFERRRWSPAPSALHLRRWNMAARTTLHAIFACMGDILVTARARRRRRRRVAVRRRRGQTRRWRKAEPTSTPPTSSKGCMHSSQNGHMPTVVGSHRSFPRATSIGTPLVCRHHKTSHSWRWLGITARKGSVDQSSVAVPQGLPGPVLPQRDADDLLRTSDLTASSEGPVGLLVACVVGCLQRLNPGGKVGRSPSKGLHRHAVRRYFLAGPGGRGSGSRCRQGTASFMDGRPWALAGWRTAAPLASGPSPVLGPVGVGCSAAPVRSHCVSRSLDRETTRGGFALGAACPLPVAAICHMHTPPSRLGPARLCTQDRDASWALGAASPGPHPRSRATSSGGWLAGSARRECGVEHAWPAPLPLREAGADHVALAVPASSRQPGGFRHLVFARLGMAEPGPPTWPANNGPPKNGAGGRAALACMQLSSCDVPLLCAMCGMALVWSKPIVRPMPDNRDMFQRTPALASPPRMPGRRPLVSRRIACQCRVGTESQRELGCPSASRLAFATPQNMWMPRLTAVCVHGRDRRDADAVALASRISDRTALLGRLMSPGLLPTTRPPPRALYHVQCPRTRRPPPLAFCMKRRPIIAAVTVSYAIGGITLVEVLSCCSHGRCQRAQSREHKQPRDRPGKLETHPTKAESLVANMEAPSLTWAWDFVSSRGRSYIVIVECITQHATGPPLYQVSWLTVATSPFVAARFFNFNGIISQRCVSANSTGMPAAARNASVAYGLVSDVVSCVASSPSSRERLAHGSRSSTQRGCCPPGSGFGIPTADRATCSNTTRPKLSSAGTTDGNSEQGPSSRMTSTIHTRAAASRSVSSGFSGLDPETRAAQRLWTRHSSPVSRLRGGERGSNFQTCDGDVSVRLKKTSAIRLAPAGLAVGKGLEGLASRGLIRLVGQDRVKGVRHHLLEVSITAQGVISAAAGRIRVHGVEQPLTGEIQRQREGGPFRAAQRSSTPTVAGASLRSFVGFAFAGWVPNPSRRAPPFDHQDARRPFLVEFADILESSCQEKELPSVWAYDSTGIATGGSGHCRLCGWSPTYQTKLQYNGTRRRAKRRAAGMTALVVFDIECAALGPSMQHRLQDGHKRQVPVEGCVARGEHGRRQQGSAAGLGPPADRELHAMLHYGWRGDGDGEDDWLRRQYEIIWCGSLVPCLDRLRPRRPGSRHVNGASGISHCRLSLVRRRAMAWVGRGTNLGELEQQKKGLMGVVIGRRLVAGAKASVAAANFRCVPREPGATRLAPPDGSQRYEPNTIRLVTSGSARRPFQEGSQLTCKQAGGGLHTAWQRGFPSRVPAAMASNARRRGLAIAGGISRAHIATRMARF</sequence>
<gene>
    <name evidence="2" type="ORF">PCL_03885</name>
</gene>
<feature type="region of interest" description="Disordered" evidence="1">
    <location>
        <begin position="1003"/>
        <end position="1022"/>
    </location>
</feature>
<name>A0A2U3EQB9_PURLI</name>
<feature type="compositionally biased region" description="Low complexity" evidence="1">
    <location>
        <begin position="9"/>
        <end position="18"/>
    </location>
</feature>
<organism evidence="2 3">
    <name type="scientific">Purpureocillium lilacinum</name>
    <name type="common">Paecilomyces lilacinus</name>
    <dbReference type="NCBI Taxonomy" id="33203"/>
    <lineage>
        <taxon>Eukaryota</taxon>
        <taxon>Fungi</taxon>
        <taxon>Dikarya</taxon>
        <taxon>Ascomycota</taxon>
        <taxon>Pezizomycotina</taxon>
        <taxon>Sordariomycetes</taxon>
        <taxon>Hypocreomycetidae</taxon>
        <taxon>Hypocreales</taxon>
        <taxon>Ophiocordycipitaceae</taxon>
        <taxon>Purpureocillium</taxon>
    </lineage>
</organism>
<feature type="compositionally biased region" description="Polar residues" evidence="1">
    <location>
        <begin position="1033"/>
        <end position="1065"/>
    </location>
</feature>
<evidence type="ECO:0000256" key="1">
    <source>
        <dbReference type="SAM" id="MobiDB-lite"/>
    </source>
</evidence>
<evidence type="ECO:0000313" key="2">
    <source>
        <dbReference type="EMBL" id="PWI76691.1"/>
    </source>
</evidence>
<reference evidence="2 3" key="1">
    <citation type="journal article" date="2016" name="Front. Microbiol.">
        <title>Genome and transcriptome sequences reveal the specific parasitism of the nematophagous Purpureocillium lilacinum 36-1.</title>
        <authorList>
            <person name="Xie J."/>
            <person name="Li S."/>
            <person name="Mo C."/>
            <person name="Xiao X."/>
            <person name="Peng D."/>
            <person name="Wang G."/>
            <person name="Xiao Y."/>
        </authorList>
    </citation>
    <scope>NUCLEOTIDE SEQUENCE [LARGE SCALE GENOMIC DNA]</scope>
    <source>
        <strain evidence="2 3">36-1</strain>
    </source>
</reference>
<feature type="region of interest" description="Disordered" evidence="1">
    <location>
        <begin position="873"/>
        <end position="892"/>
    </location>
</feature>
<proteinExistence type="predicted"/>
<feature type="compositionally biased region" description="Polar residues" evidence="1">
    <location>
        <begin position="327"/>
        <end position="344"/>
    </location>
</feature>
<evidence type="ECO:0000313" key="3">
    <source>
        <dbReference type="Proteomes" id="UP000245956"/>
    </source>
</evidence>
<feature type="compositionally biased region" description="Basic and acidic residues" evidence="1">
    <location>
        <begin position="67"/>
        <end position="79"/>
    </location>
</feature>
<dbReference type="Proteomes" id="UP000245956">
    <property type="component" value="Unassembled WGS sequence"/>
</dbReference>
<protein>
    <submittedName>
        <fullName evidence="2">Uncharacterized protein</fullName>
    </submittedName>
</protein>
<feature type="region of interest" description="Disordered" evidence="1">
    <location>
        <begin position="304"/>
        <end position="344"/>
    </location>
</feature>
<comment type="caution">
    <text evidence="2">The sequence shown here is derived from an EMBL/GenBank/DDBJ whole genome shotgun (WGS) entry which is preliminary data.</text>
</comment>
<accession>A0A2U3EQB9</accession>
<feature type="region of interest" description="Disordered" evidence="1">
    <location>
        <begin position="1028"/>
        <end position="1110"/>
    </location>
</feature>
<feature type="compositionally biased region" description="Basic residues" evidence="1">
    <location>
        <begin position="304"/>
        <end position="323"/>
    </location>
</feature>
<dbReference type="EMBL" id="LCWV01000001">
    <property type="protein sequence ID" value="PWI76691.1"/>
    <property type="molecule type" value="Genomic_DNA"/>
</dbReference>
<feature type="region of interest" description="Disordered" evidence="1">
    <location>
        <begin position="579"/>
        <end position="598"/>
    </location>
</feature>
<feature type="compositionally biased region" description="Basic and acidic residues" evidence="1">
    <location>
        <begin position="874"/>
        <end position="892"/>
    </location>
</feature>